<organism evidence="1 2">
    <name type="scientific">endosymbiont of Galathealinum brachiosum</name>
    <dbReference type="NCBI Taxonomy" id="2200906"/>
    <lineage>
        <taxon>Bacteria</taxon>
        <taxon>Pseudomonadati</taxon>
        <taxon>Pseudomonadota</taxon>
        <taxon>Gammaproteobacteria</taxon>
        <taxon>sulfur-oxidizing symbionts</taxon>
    </lineage>
</organism>
<evidence type="ECO:0000313" key="1">
    <source>
        <dbReference type="EMBL" id="RDH84955.1"/>
    </source>
</evidence>
<keyword evidence="2" id="KW-1185">Reference proteome</keyword>
<gene>
    <name evidence="1" type="ORF">DIZ80_05690</name>
</gene>
<accession>A0A370DJ66</accession>
<protein>
    <recommendedName>
        <fullName evidence="3">Metalloendopeptidase</fullName>
    </recommendedName>
</protein>
<dbReference type="Proteomes" id="UP000254266">
    <property type="component" value="Unassembled WGS sequence"/>
</dbReference>
<evidence type="ECO:0000313" key="2">
    <source>
        <dbReference type="Proteomes" id="UP000254266"/>
    </source>
</evidence>
<proteinExistence type="predicted"/>
<reference evidence="1 2" key="1">
    <citation type="journal article" date="2018" name="ISME J.">
        <title>Endosymbiont genomes yield clues of tubeworm success.</title>
        <authorList>
            <person name="Li Y."/>
            <person name="Liles M.R."/>
            <person name="Halanych K.M."/>
        </authorList>
    </citation>
    <scope>NUCLEOTIDE SEQUENCE [LARGE SCALE GENOMIC DNA]</scope>
    <source>
        <strain evidence="1">A1464</strain>
    </source>
</reference>
<dbReference type="EMBL" id="QFXC01000007">
    <property type="protein sequence ID" value="RDH84955.1"/>
    <property type="molecule type" value="Genomic_DNA"/>
</dbReference>
<dbReference type="AlphaFoldDB" id="A0A370DJ66"/>
<evidence type="ECO:0008006" key="3">
    <source>
        <dbReference type="Google" id="ProtNLM"/>
    </source>
</evidence>
<dbReference type="Pfam" id="PF07295">
    <property type="entry name" value="DUF1451"/>
    <property type="match status" value="1"/>
</dbReference>
<comment type="caution">
    <text evidence="1">The sequence shown here is derived from an EMBL/GenBank/DDBJ whole genome shotgun (WGS) entry which is preliminary data.</text>
</comment>
<name>A0A370DJ66_9GAMM</name>
<sequence length="178" mass="19981">MSTPDKQNETSLVEAYNQMMARVRDSIDNAEAHAMPTLQKAIEQAKDQAIHLGEVSLEDAEEIGNYIKRDINDAAEYLMETSHEFSEWLMLDIDIIEQKVLELFLSVADKTRLELEQLSHAACNEIKADKISEYKSGEITGPGSLICANCKNMIQFNTTSTIPDCNQCGGQYFKRADV</sequence>
<dbReference type="InterPro" id="IPR009912">
    <property type="entry name" value="DUF1451"/>
</dbReference>